<dbReference type="AlphaFoldDB" id="A0A367KQF1"/>
<dbReference type="PANTHER" id="PTHR14149:SF14">
    <property type="entry name" value="CALPONIN-HOMOLOGY (CH) DOMAIN-CONTAINING PROTEIN"/>
    <property type="match status" value="1"/>
</dbReference>
<evidence type="ECO:0000313" key="2">
    <source>
        <dbReference type="EMBL" id="RCI04445.1"/>
    </source>
</evidence>
<evidence type="ECO:0000259" key="1">
    <source>
        <dbReference type="PROSITE" id="PS50021"/>
    </source>
</evidence>
<evidence type="ECO:0000313" key="3">
    <source>
        <dbReference type="Proteomes" id="UP000253551"/>
    </source>
</evidence>
<dbReference type="CDD" id="cd21206">
    <property type="entry name" value="CH_IQGAP"/>
    <property type="match status" value="1"/>
</dbReference>
<dbReference type="GO" id="GO:0110085">
    <property type="term" value="C:mitotic actomyosin contractile ring"/>
    <property type="evidence" value="ECO:0007669"/>
    <property type="project" value="TreeGrafter"/>
</dbReference>
<dbReference type="GO" id="GO:1903479">
    <property type="term" value="P:mitotic actomyosin contractile ring assembly actin filament organization"/>
    <property type="evidence" value="ECO:0007669"/>
    <property type="project" value="TreeGrafter"/>
</dbReference>
<dbReference type="OrthoDB" id="775356at2759"/>
<gene>
    <name evidence="2" type="ORF">CU098_010078</name>
</gene>
<dbReference type="PANTHER" id="PTHR14149">
    <property type="entry name" value="RAS GTPASE-ACTIVATING PROTEIN WITH IQ MOTIF"/>
    <property type="match status" value="1"/>
</dbReference>
<dbReference type="GO" id="GO:0051015">
    <property type="term" value="F:actin filament binding"/>
    <property type="evidence" value="ECO:0007669"/>
    <property type="project" value="TreeGrafter"/>
</dbReference>
<dbReference type="InterPro" id="IPR001715">
    <property type="entry name" value="CH_dom"/>
</dbReference>
<sequence>MSIHTTPLRKLSVMAGKNGLTDLHIPTITEDAEDVVGRIRLQRDEKTNTSQWMDKQRTNLLAYEYLCHIGEAKEWIEGCLGNEIDSIIQLEETMRNGIVLAKLANWFAPGTARKIFQVRAQKNLNIRNHFYVIKGSKLQFRHSDNINYFFDALKVAELPQIFWFELTDLYEKKNIPKVIYCIHALSHLLARRNMAPNIKNLLGQLQFTNEELNNTQRHLDMIGLPMPNFMNLSCSLLQELDEKVDEKSNYLQTIPASFDLKTPELVIEEGDESDLDSIIETSPEEG</sequence>
<keyword evidence="3" id="KW-1185">Reference proteome</keyword>
<dbReference type="SUPFAM" id="SSF47576">
    <property type="entry name" value="Calponin-homology domain, CH-domain"/>
    <property type="match status" value="1"/>
</dbReference>
<organism evidence="2 3">
    <name type="scientific">Rhizopus stolonifer</name>
    <name type="common">Rhizopus nigricans</name>
    <dbReference type="NCBI Taxonomy" id="4846"/>
    <lineage>
        <taxon>Eukaryota</taxon>
        <taxon>Fungi</taxon>
        <taxon>Fungi incertae sedis</taxon>
        <taxon>Mucoromycota</taxon>
        <taxon>Mucoromycotina</taxon>
        <taxon>Mucoromycetes</taxon>
        <taxon>Mucorales</taxon>
        <taxon>Mucorineae</taxon>
        <taxon>Rhizopodaceae</taxon>
        <taxon>Rhizopus</taxon>
    </lineage>
</organism>
<dbReference type="STRING" id="4846.A0A367KQF1"/>
<name>A0A367KQF1_RHIST</name>
<dbReference type="Gene3D" id="1.10.418.10">
    <property type="entry name" value="Calponin-like domain"/>
    <property type="match status" value="1"/>
</dbReference>
<dbReference type="GO" id="GO:0005516">
    <property type="term" value="F:calmodulin binding"/>
    <property type="evidence" value="ECO:0007669"/>
    <property type="project" value="TreeGrafter"/>
</dbReference>
<dbReference type="GO" id="GO:0005096">
    <property type="term" value="F:GTPase activator activity"/>
    <property type="evidence" value="ECO:0007669"/>
    <property type="project" value="TreeGrafter"/>
</dbReference>
<dbReference type="InterPro" id="IPR036872">
    <property type="entry name" value="CH_dom_sf"/>
</dbReference>
<protein>
    <recommendedName>
        <fullName evidence="1">Calponin-homology (CH) domain-containing protein</fullName>
    </recommendedName>
</protein>
<comment type="caution">
    <text evidence="2">The sequence shown here is derived from an EMBL/GenBank/DDBJ whole genome shotgun (WGS) entry which is preliminary data.</text>
</comment>
<feature type="domain" description="Calponin-homology (CH)" evidence="1">
    <location>
        <begin position="66"/>
        <end position="189"/>
    </location>
</feature>
<accession>A0A367KQF1</accession>
<proteinExistence type="predicted"/>
<dbReference type="Proteomes" id="UP000253551">
    <property type="component" value="Unassembled WGS sequence"/>
</dbReference>
<dbReference type="Pfam" id="PF00307">
    <property type="entry name" value="CH"/>
    <property type="match status" value="1"/>
</dbReference>
<dbReference type="EMBL" id="PJQM01000680">
    <property type="protein sequence ID" value="RCI04445.1"/>
    <property type="molecule type" value="Genomic_DNA"/>
</dbReference>
<dbReference type="SMART" id="SM00033">
    <property type="entry name" value="CH"/>
    <property type="match status" value="1"/>
</dbReference>
<reference evidence="2 3" key="1">
    <citation type="journal article" date="2018" name="G3 (Bethesda)">
        <title>Phylogenetic and Phylogenomic Definition of Rhizopus Species.</title>
        <authorList>
            <person name="Gryganskyi A.P."/>
            <person name="Golan J."/>
            <person name="Dolatabadi S."/>
            <person name="Mondo S."/>
            <person name="Robb S."/>
            <person name="Idnurm A."/>
            <person name="Muszewska A."/>
            <person name="Steczkiewicz K."/>
            <person name="Masonjones S."/>
            <person name="Liao H.L."/>
            <person name="Gajdeczka M.T."/>
            <person name="Anike F."/>
            <person name="Vuek A."/>
            <person name="Anishchenko I.M."/>
            <person name="Voigt K."/>
            <person name="de Hoog G.S."/>
            <person name="Smith M.E."/>
            <person name="Heitman J."/>
            <person name="Vilgalys R."/>
            <person name="Stajich J.E."/>
        </authorList>
    </citation>
    <scope>NUCLEOTIDE SEQUENCE [LARGE SCALE GENOMIC DNA]</scope>
    <source>
        <strain evidence="2 3">LSU 92-RS-03</strain>
    </source>
</reference>
<dbReference type="PROSITE" id="PS50021">
    <property type="entry name" value="CH"/>
    <property type="match status" value="1"/>
</dbReference>